<dbReference type="GO" id="GO:0046872">
    <property type="term" value="F:metal ion binding"/>
    <property type="evidence" value="ECO:0007669"/>
    <property type="project" value="UniProtKB-KW"/>
</dbReference>
<comment type="catalytic activity">
    <reaction evidence="10">
        <text>L-tyrosine + O2 = L-dopaquinone + H2O</text>
        <dbReference type="Rhea" id="RHEA:18117"/>
        <dbReference type="ChEBI" id="CHEBI:15377"/>
        <dbReference type="ChEBI" id="CHEBI:15379"/>
        <dbReference type="ChEBI" id="CHEBI:57924"/>
        <dbReference type="ChEBI" id="CHEBI:58315"/>
        <dbReference type="EC" id="1.14.18.1"/>
    </reaction>
</comment>
<dbReference type="Proteomes" id="UP000053617">
    <property type="component" value="Unassembled WGS sequence"/>
</dbReference>
<dbReference type="PANTHER" id="PTHR11474">
    <property type="entry name" value="TYROSINASE FAMILY MEMBER"/>
    <property type="match status" value="1"/>
</dbReference>
<evidence type="ECO:0000256" key="7">
    <source>
        <dbReference type="ARBA" id="ARBA00023033"/>
    </source>
</evidence>
<protein>
    <recommendedName>
        <fullName evidence="3">tyrosinase</fullName>
        <ecNumber evidence="3">1.14.18.1</ecNumber>
    </recommendedName>
</protein>
<evidence type="ECO:0000256" key="4">
    <source>
        <dbReference type="ARBA" id="ARBA00022723"/>
    </source>
</evidence>
<comment type="cofactor">
    <cofactor evidence="1">
        <name>Cu(2+)</name>
        <dbReference type="ChEBI" id="CHEBI:29036"/>
    </cofactor>
</comment>
<evidence type="ECO:0000256" key="9">
    <source>
        <dbReference type="ARBA" id="ARBA00048233"/>
    </source>
</evidence>
<dbReference type="RefSeq" id="XP_013272798.1">
    <property type="nucleotide sequence ID" value="XM_013417344.1"/>
</dbReference>
<evidence type="ECO:0000256" key="10">
    <source>
        <dbReference type="ARBA" id="ARBA00048881"/>
    </source>
</evidence>
<dbReference type="HOGENOM" id="CLU_013691_3_0_1"/>
<dbReference type="OrthoDB" id="1658288at2759"/>
<dbReference type="STRING" id="1442369.A0A0D2FU82"/>
<gene>
    <name evidence="12" type="ORF">Z518_03634</name>
</gene>
<dbReference type="VEuPathDB" id="FungiDB:Z518_03634"/>
<dbReference type="Pfam" id="PF18132">
    <property type="entry name" value="Tyrosinase_C"/>
    <property type="match status" value="1"/>
</dbReference>
<reference evidence="12 13" key="1">
    <citation type="submission" date="2015-01" db="EMBL/GenBank/DDBJ databases">
        <title>The Genome Sequence of Rhinocladiella mackenzie CBS 650.93.</title>
        <authorList>
            <consortium name="The Broad Institute Genomics Platform"/>
            <person name="Cuomo C."/>
            <person name="de Hoog S."/>
            <person name="Gorbushina A."/>
            <person name="Stielow B."/>
            <person name="Teixiera M."/>
            <person name="Abouelleil A."/>
            <person name="Chapman S.B."/>
            <person name="Priest M."/>
            <person name="Young S.K."/>
            <person name="Wortman J."/>
            <person name="Nusbaum C."/>
            <person name="Birren B."/>
        </authorList>
    </citation>
    <scope>NUCLEOTIDE SEQUENCE [LARGE SCALE GENOMIC DNA]</scope>
    <source>
        <strain evidence="12 13">CBS 650.93</strain>
    </source>
</reference>
<feature type="domain" description="Tyrosinase copper-binding" evidence="11">
    <location>
        <begin position="137"/>
        <end position="154"/>
    </location>
</feature>
<dbReference type="GO" id="GO:0004503">
    <property type="term" value="F:tyrosinase activity"/>
    <property type="evidence" value="ECO:0007669"/>
    <property type="project" value="UniProtKB-EC"/>
</dbReference>
<dbReference type="Pfam" id="PF00264">
    <property type="entry name" value="Tyrosinase"/>
    <property type="match status" value="1"/>
</dbReference>
<dbReference type="EC" id="1.14.18.1" evidence="3"/>
<evidence type="ECO:0000313" key="12">
    <source>
        <dbReference type="EMBL" id="KIX05662.1"/>
    </source>
</evidence>
<organism evidence="12 13">
    <name type="scientific">Rhinocladiella mackenziei CBS 650.93</name>
    <dbReference type="NCBI Taxonomy" id="1442369"/>
    <lineage>
        <taxon>Eukaryota</taxon>
        <taxon>Fungi</taxon>
        <taxon>Dikarya</taxon>
        <taxon>Ascomycota</taxon>
        <taxon>Pezizomycotina</taxon>
        <taxon>Eurotiomycetes</taxon>
        <taxon>Chaetothyriomycetidae</taxon>
        <taxon>Chaetothyriales</taxon>
        <taxon>Herpotrichiellaceae</taxon>
        <taxon>Rhinocladiella</taxon>
    </lineage>
</organism>
<accession>A0A0D2FU82</accession>
<comment type="catalytic activity">
    <reaction evidence="9">
        <text>2 L-dopa + O2 = 2 L-dopaquinone + 2 H2O</text>
        <dbReference type="Rhea" id="RHEA:34287"/>
        <dbReference type="ChEBI" id="CHEBI:15377"/>
        <dbReference type="ChEBI" id="CHEBI:15379"/>
        <dbReference type="ChEBI" id="CHEBI:57504"/>
        <dbReference type="ChEBI" id="CHEBI:57924"/>
        <dbReference type="EC" id="1.14.18.1"/>
    </reaction>
</comment>
<dbReference type="InterPro" id="IPR050316">
    <property type="entry name" value="Tyrosinase/Hemocyanin"/>
</dbReference>
<evidence type="ECO:0000259" key="11">
    <source>
        <dbReference type="PROSITE" id="PS00497"/>
    </source>
</evidence>
<keyword evidence="5" id="KW-0560">Oxidoreductase</keyword>
<comment type="similarity">
    <text evidence="2">Belongs to the tyrosinase family.</text>
</comment>
<dbReference type="InterPro" id="IPR008922">
    <property type="entry name" value="Di-copper_centre_dom_sf"/>
</dbReference>
<dbReference type="GO" id="GO:0042438">
    <property type="term" value="P:melanin biosynthetic process"/>
    <property type="evidence" value="ECO:0007669"/>
    <property type="project" value="UniProtKB-KW"/>
</dbReference>
<dbReference type="PANTHER" id="PTHR11474:SF76">
    <property type="entry name" value="SHKT DOMAIN-CONTAINING PROTEIN"/>
    <property type="match status" value="1"/>
</dbReference>
<dbReference type="AlphaFoldDB" id="A0A0D2FU82"/>
<evidence type="ECO:0000256" key="3">
    <source>
        <dbReference type="ARBA" id="ARBA00011906"/>
    </source>
</evidence>
<dbReference type="SUPFAM" id="SSF48056">
    <property type="entry name" value="Di-copper centre-containing domain"/>
    <property type="match status" value="1"/>
</dbReference>
<evidence type="ECO:0000313" key="13">
    <source>
        <dbReference type="Proteomes" id="UP000053617"/>
    </source>
</evidence>
<evidence type="ECO:0000256" key="2">
    <source>
        <dbReference type="ARBA" id="ARBA00009928"/>
    </source>
</evidence>
<evidence type="ECO:0000256" key="1">
    <source>
        <dbReference type="ARBA" id="ARBA00001973"/>
    </source>
</evidence>
<name>A0A0D2FU82_9EURO</name>
<dbReference type="Gene3D" id="1.10.1280.10">
    <property type="entry name" value="Di-copper center containing domain from catechol oxidase"/>
    <property type="match status" value="1"/>
</dbReference>
<dbReference type="Gene3D" id="2.60.310.20">
    <property type="match status" value="1"/>
</dbReference>
<evidence type="ECO:0000256" key="5">
    <source>
        <dbReference type="ARBA" id="ARBA00023002"/>
    </source>
</evidence>
<dbReference type="PROSITE" id="PS00497">
    <property type="entry name" value="TYROSINASE_1"/>
    <property type="match status" value="1"/>
</dbReference>
<keyword evidence="13" id="KW-1185">Reference proteome</keyword>
<evidence type="ECO:0000256" key="6">
    <source>
        <dbReference type="ARBA" id="ARBA00023008"/>
    </source>
</evidence>
<dbReference type="PRINTS" id="PR00092">
    <property type="entry name" value="TYROSINASE"/>
</dbReference>
<keyword evidence="6" id="KW-0186">Copper</keyword>
<dbReference type="GeneID" id="25291705"/>
<sequence>MADNVVWSDLRELLKRGEVKTAPFGVQKRYEITDMATEARIIKRVGEFNLYLLALEKLQLPTDPASPLRKDKAFHQDFSSYFHLAGLHGFPQVEYQGVGFLQMKDWAKKTAKGKADLSGIWPSTPRDSKTSGGYCVHGSPLFLIWHRPYLALMEQTLLSAAKEIVDSWSADSELNERLQAQKNEDTKALKALRLPYWDFCRPWRKGEGVGAGDFDYGLPPPLSLPYIKVRRPNKLEYEYIQNPLYQYVFPETQINTTKKESKRYKRVLEFAKLGPVAGSKPIRTTRNAGVTGKTSHKELTDQGNRFLSTMRDRLYRTFTLPDKEFQQVSTARTVHLDDDNPFVEAKPENEKDSFESIHDNYHVILGGMNPDGQPHGKGAMTLPHISAFDPAFWLLHGFYEWTLCLWQIIHPQKYWDPDFQIKRSNKTEVIKWMKPLGKESAETPLLPFMTPRTNPCVANKIEDRYWNTLKSRYWEQFGYSYDNLPGVSKDDDNLKREKDAKSANALVNALYGWVPGPTLTELETKTRKEFLTIPQFSAMDWFPKKKSDGTPVAFPFDDLTLDDLSDATGPGLFGIMADAGVPSDKKPKKPEAIHFDPRRVFPAHLQRAGKMRHWSFNFNVEKFALKGTFVVYVFIGDFTPNQDNWFQDPSLVDASAIWARDVDENMADECPNCQQQLEEDSIYGDTVPLTSRLVDMVEARETQPPTPEEGMVLRSLDPEDVIPFLRRNLHWRVVDRNGAQVPREKVGRFLTYVTSRTMAFPKTIYDLPVWDNPEVYREVTHGRPSGLCFAPGS</sequence>
<evidence type="ECO:0000256" key="8">
    <source>
        <dbReference type="ARBA" id="ARBA00023101"/>
    </source>
</evidence>
<proteinExistence type="inferred from homology"/>
<dbReference type="InterPro" id="IPR002227">
    <property type="entry name" value="Tyrosinase_Cu-bd"/>
</dbReference>
<keyword evidence="4" id="KW-0479">Metal-binding</keyword>
<keyword evidence="8" id="KW-0470">Melanin biosynthesis</keyword>
<dbReference type="EMBL" id="KN847477">
    <property type="protein sequence ID" value="KIX05662.1"/>
    <property type="molecule type" value="Genomic_DNA"/>
</dbReference>
<keyword evidence="7" id="KW-0503">Monooxygenase</keyword>
<dbReference type="InterPro" id="IPR041640">
    <property type="entry name" value="Tyrosinase_C"/>
</dbReference>